<dbReference type="Pfam" id="PF01381">
    <property type="entry name" value="HTH_3"/>
    <property type="match status" value="1"/>
</dbReference>
<dbReference type="Gene3D" id="1.10.260.40">
    <property type="entry name" value="lambda repressor-like DNA-binding domains"/>
    <property type="match status" value="1"/>
</dbReference>
<gene>
    <name evidence="3" type="ORF">SAMN04487908_11371</name>
</gene>
<feature type="domain" description="HTH cro/C1-type" evidence="2">
    <location>
        <begin position="10"/>
        <end position="64"/>
    </location>
</feature>
<keyword evidence="1" id="KW-0812">Transmembrane</keyword>
<feature type="transmembrane region" description="Helical" evidence="1">
    <location>
        <begin position="152"/>
        <end position="171"/>
    </location>
</feature>
<keyword evidence="1" id="KW-0472">Membrane</keyword>
<dbReference type="CDD" id="cd00093">
    <property type="entry name" value="HTH_XRE"/>
    <property type="match status" value="1"/>
</dbReference>
<dbReference type="STRING" id="797419.SAMN05216556_1146"/>
<organism evidence="3 4">
    <name type="scientific">Aequorivita viscosa</name>
    <dbReference type="NCBI Taxonomy" id="797419"/>
    <lineage>
        <taxon>Bacteria</taxon>
        <taxon>Pseudomonadati</taxon>
        <taxon>Bacteroidota</taxon>
        <taxon>Flavobacteriia</taxon>
        <taxon>Flavobacteriales</taxon>
        <taxon>Flavobacteriaceae</taxon>
        <taxon>Aequorivita</taxon>
    </lineage>
</organism>
<reference evidence="4" key="1">
    <citation type="submission" date="2016-11" db="EMBL/GenBank/DDBJ databases">
        <authorList>
            <person name="Varghese N."/>
            <person name="Submissions S."/>
        </authorList>
    </citation>
    <scope>NUCLEOTIDE SEQUENCE [LARGE SCALE GENOMIC DNA]</scope>
    <source>
        <strain evidence="4">DSM 26349</strain>
    </source>
</reference>
<name>A0A1M6I9R8_9FLAO</name>
<proteinExistence type="predicted"/>
<dbReference type="PROSITE" id="PS50943">
    <property type="entry name" value="HTH_CROC1"/>
    <property type="match status" value="1"/>
</dbReference>
<evidence type="ECO:0000313" key="4">
    <source>
        <dbReference type="Proteomes" id="UP000184172"/>
    </source>
</evidence>
<dbReference type="OrthoDB" id="1357763at2"/>
<dbReference type="InterPro" id="IPR010982">
    <property type="entry name" value="Lambda_DNA-bd_dom_sf"/>
</dbReference>
<dbReference type="SUPFAM" id="SSF47413">
    <property type="entry name" value="lambda repressor-like DNA-binding domains"/>
    <property type="match status" value="1"/>
</dbReference>
<feature type="transmembrane region" description="Helical" evidence="1">
    <location>
        <begin position="183"/>
        <end position="206"/>
    </location>
</feature>
<sequence>MKQPELGRKILELRKQKGLTQEELVAQCNINVRTIQRIESGEVTPRSFTLKTILNVLGEDLENLKSHNTSNGNKLNLNNVKFSALHIKVAWICGLIYFLSGFVEYAVDYARFYDDELIIPKAAYISMKFIVMISCIYFLWGFVLSGKIFNNYLLKIGSFFLIGTTILFYSYDMVSLYFEPFYIDYVISVQSIFFGIGSIIFGLALMRLNDPLGKIPEIAGGFKVVSGILFALVFMGWLGLMFLIPTVILHIILLYKIGELINREKTNDTSKA</sequence>
<dbReference type="GO" id="GO:0003677">
    <property type="term" value="F:DNA binding"/>
    <property type="evidence" value="ECO:0007669"/>
    <property type="project" value="InterPro"/>
</dbReference>
<dbReference type="RefSeq" id="WP_073218427.1">
    <property type="nucleotide sequence ID" value="NZ_FNNS01000014.1"/>
</dbReference>
<dbReference type="AlphaFoldDB" id="A0A1M6I9R8"/>
<keyword evidence="4" id="KW-1185">Reference proteome</keyword>
<evidence type="ECO:0000313" key="3">
    <source>
        <dbReference type="EMBL" id="SHJ31108.1"/>
    </source>
</evidence>
<dbReference type="EMBL" id="FQYV01000013">
    <property type="protein sequence ID" value="SHJ31108.1"/>
    <property type="molecule type" value="Genomic_DNA"/>
</dbReference>
<evidence type="ECO:0000259" key="2">
    <source>
        <dbReference type="PROSITE" id="PS50943"/>
    </source>
</evidence>
<dbReference type="InterPro" id="IPR001387">
    <property type="entry name" value="Cro/C1-type_HTH"/>
</dbReference>
<dbReference type="Proteomes" id="UP000184172">
    <property type="component" value="Unassembled WGS sequence"/>
</dbReference>
<feature type="transmembrane region" description="Helical" evidence="1">
    <location>
        <begin position="122"/>
        <end position="140"/>
    </location>
</feature>
<evidence type="ECO:0000256" key="1">
    <source>
        <dbReference type="SAM" id="Phobius"/>
    </source>
</evidence>
<keyword evidence="1" id="KW-1133">Transmembrane helix</keyword>
<feature type="transmembrane region" description="Helical" evidence="1">
    <location>
        <begin position="89"/>
        <end position="107"/>
    </location>
</feature>
<dbReference type="SMART" id="SM00530">
    <property type="entry name" value="HTH_XRE"/>
    <property type="match status" value="1"/>
</dbReference>
<accession>A0A1M6I9R8</accession>
<feature type="transmembrane region" description="Helical" evidence="1">
    <location>
        <begin position="227"/>
        <end position="255"/>
    </location>
</feature>
<protein>
    <submittedName>
        <fullName evidence="3">Helix-turn-helix</fullName>
    </submittedName>
</protein>